<dbReference type="Proteomes" id="UP001157017">
    <property type="component" value="Unassembled WGS sequence"/>
</dbReference>
<gene>
    <name evidence="1" type="ORF">GCM10025868_31750</name>
</gene>
<accession>A0ABQ6JMD3</accession>
<evidence type="ECO:0000313" key="1">
    <source>
        <dbReference type="EMBL" id="GMA87925.1"/>
    </source>
</evidence>
<name>A0ABQ6JMD3_9ACTN</name>
<sequence length="41" mass="4183">MADLRRALADPSATWLPPGTRLHPTTAEAAALVAAALQDAA</sequence>
<keyword evidence="2" id="KW-1185">Reference proteome</keyword>
<protein>
    <submittedName>
        <fullName evidence="1">Uncharacterized protein</fullName>
    </submittedName>
</protein>
<organism evidence="1 2">
    <name type="scientific">Angustibacter aerolatus</name>
    <dbReference type="NCBI Taxonomy" id="1162965"/>
    <lineage>
        <taxon>Bacteria</taxon>
        <taxon>Bacillati</taxon>
        <taxon>Actinomycetota</taxon>
        <taxon>Actinomycetes</taxon>
        <taxon>Kineosporiales</taxon>
        <taxon>Kineosporiaceae</taxon>
    </lineage>
</organism>
<evidence type="ECO:0000313" key="2">
    <source>
        <dbReference type="Proteomes" id="UP001157017"/>
    </source>
</evidence>
<reference evidence="2" key="1">
    <citation type="journal article" date="2019" name="Int. J. Syst. Evol. Microbiol.">
        <title>The Global Catalogue of Microorganisms (GCM) 10K type strain sequencing project: providing services to taxonomists for standard genome sequencing and annotation.</title>
        <authorList>
            <consortium name="The Broad Institute Genomics Platform"/>
            <consortium name="The Broad Institute Genome Sequencing Center for Infectious Disease"/>
            <person name="Wu L."/>
            <person name="Ma J."/>
        </authorList>
    </citation>
    <scope>NUCLEOTIDE SEQUENCE [LARGE SCALE GENOMIC DNA]</scope>
    <source>
        <strain evidence="2">NBRC 108730</strain>
    </source>
</reference>
<dbReference type="EMBL" id="BSUZ01000001">
    <property type="protein sequence ID" value="GMA87925.1"/>
    <property type="molecule type" value="Genomic_DNA"/>
</dbReference>
<comment type="caution">
    <text evidence="1">The sequence shown here is derived from an EMBL/GenBank/DDBJ whole genome shotgun (WGS) entry which is preliminary data.</text>
</comment>
<proteinExistence type="predicted"/>